<dbReference type="InterPro" id="IPR010024">
    <property type="entry name" value="CHP16711"/>
</dbReference>
<name>A0A6M3K6N9_9ZZZZ</name>
<dbReference type="InterPro" id="IPR019096">
    <property type="entry name" value="YopX_protein"/>
</dbReference>
<feature type="domain" description="YopX protein" evidence="1">
    <location>
        <begin position="35"/>
        <end position="122"/>
    </location>
</feature>
<dbReference type="EMBL" id="MT141482">
    <property type="protein sequence ID" value="QJA62805.1"/>
    <property type="molecule type" value="Genomic_DNA"/>
</dbReference>
<gene>
    <name evidence="3" type="ORF">MM415A01356_0011</name>
    <name evidence="2" type="ORF">MM415B00724_0008</name>
</gene>
<protein>
    <submittedName>
        <fullName evidence="3">Putative YopX protein</fullName>
    </submittedName>
</protein>
<dbReference type="Gene3D" id="2.30.30.290">
    <property type="entry name" value="YopX-like domains"/>
    <property type="match status" value="1"/>
</dbReference>
<evidence type="ECO:0000313" key="2">
    <source>
        <dbReference type="EMBL" id="QJA62805.1"/>
    </source>
</evidence>
<dbReference type="Pfam" id="PF09643">
    <property type="entry name" value="YopX"/>
    <property type="match status" value="1"/>
</dbReference>
<proteinExistence type="predicted"/>
<dbReference type="EMBL" id="MT142267">
    <property type="protein sequence ID" value="QJA77167.1"/>
    <property type="molecule type" value="Genomic_DNA"/>
</dbReference>
<organism evidence="3">
    <name type="scientific">viral metagenome</name>
    <dbReference type="NCBI Taxonomy" id="1070528"/>
    <lineage>
        <taxon>unclassified sequences</taxon>
        <taxon>metagenomes</taxon>
        <taxon>organismal metagenomes</taxon>
    </lineage>
</organism>
<dbReference type="SUPFAM" id="SSF159006">
    <property type="entry name" value="YopX-like"/>
    <property type="match status" value="1"/>
</dbReference>
<dbReference type="AlphaFoldDB" id="A0A6M3K6N9"/>
<evidence type="ECO:0000313" key="3">
    <source>
        <dbReference type="EMBL" id="QJA77167.1"/>
    </source>
</evidence>
<evidence type="ECO:0000259" key="1">
    <source>
        <dbReference type="Pfam" id="PF09643"/>
    </source>
</evidence>
<accession>A0A6M3K6N9</accession>
<sequence length="124" mass="14959">MRDIKFRAWNDKLEEFCYAGPKESDFEGFGIFFDWVERWNLPLMQFTGLLDKAGKDIYEGDIIQWHNKCYGFWICGYVKYEKDNACYFVIDQHETKNYLWYGINEAQFEVIGNIYENKDLLDTK</sequence>
<dbReference type="NCBIfam" id="TIGR01671">
    <property type="entry name" value="phage_TIGR01671"/>
    <property type="match status" value="1"/>
</dbReference>
<dbReference type="InterPro" id="IPR023385">
    <property type="entry name" value="YopX-like_C"/>
</dbReference>
<reference evidence="3" key="1">
    <citation type="submission" date="2020-03" db="EMBL/GenBank/DDBJ databases">
        <title>The deep terrestrial virosphere.</title>
        <authorList>
            <person name="Holmfeldt K."/>
            <person name="Nilsson E."/>
            <person name="Simone D."/>
            <person name="Lopez-Fernandez M."/>
            <person name="Wu X."/>
            <person name="de Brujin I."/>
            <person name="Lundin D."/>
            <person name="Andersson A."/>
            <person name="Bertilsson S."/>
            <person name="Dopson M."/>
        </authorList>
    </citation>
    <scope>NUCLEOTIDE SEQUENCE</scope>
    <source>
        <strain evidence="3">MM415A01356</strain>
        <strain evidence="2">MM415B00724</strain>
    </source>
</reference>